<evidence type="ECO:0000313" key="10">
    <source>
        <dbReference type="Proteomes" id="UP000553059"/>
    </source>
</evidence>
<dbReference type="GO" id="GO:0046872">
    <property type="term" value="F:metal ion binding"/>
    <property type="evidence" value="ECO:0007669"/>
    <property type="project" value="UniProtKB-KW"/>
</dbReference>
<proteinExistence type="predicted"/>
<dbReference type="Gene3D" id="3.30.70.20">
    <property type="match status" value="1"/>
</dbReference>
<gene>
    <name evidence="9" type="ORF">GX523_15525</name>
</gene>
<dbReference type="InterPro" id="IPR051684">
    <property type="entry name" value="Electron_Trans/Redox"/>
</dbReference>
<keyword evidence="3" id="KW-0479">Metal-binding</keyword>
<dbReference type="GO" id="GO:0051539">
    <property type="term" value="F:4 iron, 4 sulfur cluster binding"/>
    <property type="evidence" value="ECO:0007669"/>
    <property type="project" value="UniProtKB-KW"/>
</dbReference>
<sequence>MSGCHYSDRDKKKRKHFWLRLSTYILGIFLFYAPFAVFVRVVKSITNNPSTSDVHSFCMRMPINWLFDSTERYRIVADPLYLSFIIVIAIAFFFGPLFCGWLCSAGALTEYLSKLVPDRFKIDLSRTVNPTPIRYGFLAGFILTPFLGGSVCCAFCNFSIFQRFISGLTGDLQALAYWSTTAIITVVIWFVFFGLFIKGGRGWCSFGCPIGTIQSLFYAIGSKLGFTYKLKYDSSKCNGCGSCIKACSMWSITKTDQGKGISVSPYSCNVCLDCVAVCPQEALSYSKGITETHKPIQLEGTTSSAVANRG</sequence>
<dbReference type="Proteomes" id="UP000553059">
    <property type="component" value="Unassembled WGS sequence"/>
</dbReference>
<keyword evidence="6" id="KW-0411">Iron-sulfur</keyword>
<evidence type="ECO:0000256" key="1">
    <source>
        <dbReference type="ARBA" id="ARBA00022448"/>
    </source>
</evidence>
<dbReference type="SUPFAM" id="SSF54862">
    <property type="entry name" value="4Fe-4S ferredoxins"/>
    <property type="match status" value="1"/>
</dbReference>
<organism evidence="9 10">
    <name type="scientific">Desulfitobacterium dehalogenans</name>
    <dbReference type="NCBI Taxonomy" id="36854"/>
    <lineage>
        <taxon>Bacteria</taxon>
        <taxon>Bacillati</taxon>
        <taxon>Bacillota</taxon>
        <taxon>Clostridia</taxon>
        <taxon>Eubacteriales</taxon>
        <taxon>Desulfitobacteriaceae</taxon>
        <taxon>Desulfitobacterium</taxon>
    </lineage>
</organism>
<accession>A0A7C6Z629</accession>
<dbReference type="InterPro" id="IPR017900">
    <property type="entry name" value="4Fe4S_Fe_S_CS"/>
</dbReference>
<dbReference type="AlphaFoldDB" id="A0A7C6Z629"/>
<keyword evidence="7" id="KW-0472">Membrane</keyword>
<evidence type="ECO:0000256" key="6">
    <source>
        <dbReference type="ARBA" id="ARBA00023014"/>
    </source>
</evidence>
<dbReference type="PROSITE" id="PS00198">
    <property type="entry name" value="4FE4S_FER_1"/>
    <property type="match status" value="1"/>
</dbReference>
<evidence type="ECO:0000256" key="7">
    <source>
        <dbReference type="SAM" id="Phobius"/>
    </source>
</evidence>
<feature type="domain" description="4Fe-4S ferredoxin-type" evidence="8">
    <location>
        <begin position="259"/>
        <end position="288"/>
    </location>
</feature>
<evidence type="ECO:0000313" key="9">
    <source>
        <dbReference type="EMBL" id="HHY28125.1"/>
    </source>
</evidence>
<keyword evidence="1" id="KW-0813">Transport</keyword>
<keyword evidence="7" id="KW-1133">Transmembrane helix</keyword>
<evidence type="ECO:0000256" key="4">
    <source>
        <dbReference type="ARBA" id="ARBA00022982"/>
    </source>
</evidence>
<evidence type="ECO:0000256" key="3">
    <source>
        <dbReference type="ARBA" id="ARBA00022723"/>
    </source>
</evidence>
<evidence type="ECO:0000256" key="5">
    <source>
        <dbReference type="ARBA" id="ARBA00023004"/>
    </source>
</evidence>
<dbReference type="InterPro" id="IPR017896">
    <property type="entry name" value="4Fe4S_Fe-S-bd"/>
</dbReference>
<dbReference type="PANTHER" id="PTHR30176:SF3">
    <property type="entry name" value="FERREDOXIN-TYPE PROTEIN NAPH"/>
    <property type="match status" value="1"/>
</dbReference>
<feature type="transmembrane region" description="Helical" evidence="7">
    <location>
        <begin position="133"/>
        <end position="160"/>
    </location>
</feature>
<keyword evidence="2" id="KW-0004">4Fe-4S</keyword>
<evidence type="ECO:0000256" key="2">
    <source>
        <dbReference type="ARBA" id="ARBA00022485"/>
    </source>
</evidence>
<dbReference type="Pfam" id="PF13237">
    <property type="entry name" value="Fer4_10"/>
    <property type="match status" value="1"/>
</dbReference>
<feature type="transmembrane region" description="Helical" evidence="7">
    <location>
        <begin position="175"/>
        <end position="197"/>
    </location>
</feature>
<evidence type="ECO:0000259" key="8">
    <source>
        <dbReference type="PROSITE" id="PS51379"/>
    </source>
</evidence>
<name>A0A7C6Z629_9FIRM</name>
<feature type="transmembrane region" description="Helical" evidence="7">
    <location>
        <begin position="80"/>
        <end position="112"/>
    </location>
</feature>
<protein>
    <submittedName>
        <fullName evidence="9">4Fe-4S binding protein</fullName>
    </submittedName>
</protein>
<feature type="domain" description="4Fe-4S ferredoxin-type" evidence="8">
    <location>
        <begin position="228"/>
        <end position="257"/>
    </location>
</feature>
<dbReference type="Pfam" id="PF12801">
    <property type="entry name" value="Fer4_5"/>
    <property type="match status" value="2"/>
</dbReference>
<reference evidence="9 10" key="1">
    <citation type="journal article" date="2020" name="Biotechnol. Biofuels">
        <title>New insights from the biogas microbiome by comprehensive genome-resolved metagenomics of nearly 1600 species originating from multiple anaerobic digesters.</title>
        <authorList>
            <person name="Campanaro S."/>
            <person name="Treu L."/>
            <person name="Rodriguez-R L.M."/>
            <person name="Kovalovszki A."/>
            <person name="Ziels R.M."/>
            <person name="Maus I."/>
            <person name="Zhu X."/>
            <person name="Kougias P.G."/>
            <person name="Basile A."/>
            <person name="Luo G."/>
            <person name="Schluter A."/>
            <person name="Konstantinidis K.T."/>
            <person name="Angelidaki I."/>
        </authorList>
    </citation>
    <scope>NUCLEOTIDE SEQUENCE [LARGE SCALE GENOMIC DNA]</scope>
    <source>
        <strain evidence="9">AS05jafATM_4</strain>
    </source>
</reference>
<keyword evidence="4" id="KW-0249">Electron transport</keyword>
<keyword evidence="7" id="KW-0812">Transmembrane</keyword>
<feature type="transmembrane region" description="Helical" evidence="7">
    <location>
        <begin position="21"/>
        <end position="42"/>
    </location>
</feature>
<dbReference type="PANTHER" id="PTHR30176">
    <property type="entry name" value="FERREDOXIN-TYPE PROTEIN NAPH"/>
    <property type="match status" value="1"/>
</dbReference>
<dbReference type="EMBL" id="DUTF01000335">
    <property type="protein sequence ID" value="HHY28125.1"/>
    <property type="molecule type" value="Genomic_DNA"/>
</dbReference>
<keyword evidence="5" id="KW-0408">Iron</keyword>
<dbReference type="PROSITE" id="PS51379">
    <property type="entry name" value="4FE4S_FER_2"/>
    <property type="match status" value="2"/>
</dbReference>
<comment type="caution">
    <text evidence="9">The sequence shown here is derived from an EMBL/GenBank/DDBJ whole genome shotgun (WGS) entry which is preliminary data.</text>
</comment>
<dbReference type="GO" id="GO:0005886">
    <property type="term" value="C:plasma membrane"/>
    <property type="evidence" value="ECO:0007669"/>
    <property type="project" value="TreeGrafter"/>
</dbReference>